<proteinExistence type="predicted"/>
<gene>
    <name evidence="9" type="ORF">E4186_20205</name>
    <name evidence="10" type="ORF">E4188_10240</name>
    <name evidence="8" type="ORF">LZT28_05410</name>
</gene>
<dbReference type="GO" id="GO:0005886">
    <property type="term" value="C:plasma membrane"/>
    <property type="evidence" value="ECO:0007669"/>
    <property type="project" value="UniProtKB-SubCell"/>
</dbReference>
<sequence>MTTPSEVRVWDPLIRVFHWATVLLCLLNFFILEEGSKPHKYAGYAVGILLIIRLLWGIVGPHYARFGQWWPTPARIRYYLRQLAQGRHPYYLGHNPVGALMIWLLLLSLVGTVVTGWLTTWDAFWGEDWLEELHGTIANTLMAAVGVHAAVVILTDRLTRSDLVRAMVLGKKRVPADAKVEDPRSE</sequence>
<feature type="domain" description="Cytochrome b561 bacterial/Ni-hydrogenase" evidence="7">
    <location>
        <begin position="9"/>
        <end position="169"/>
    </location>
</feature>
<evidence type="ECO:0000313" key="9">
    <source>
        <dbReference type="EMBL" id="QJT32246.1"/>
    </source>
</evidence>
<accession>A0A6M4ZB20</accession>
<keyword evidence="4 6" id="KW-1133">Transmembrane helix</keyword>
<reference evidence="8" key="2">
    <citation type="submission" date="2022-01" db="EMBL/GenBank/DDBJ databases">
        <title>Comparison of Fish pathogen Aeromonas spp.</title>
        <authorList>
            <person name="Dubey S."/>
            <person name="Sorum H."/>
            <person name="Munangandu H.M."/>
        </authorList>
    </citation>
    <scope>NUCLEOTIDE SEQUENCE</scope>
    <source>
        <strain evidence="8">SD/21-15</strain>
    </source>
</reference>
<dbReference type="InterPro" id="IPR016174">
    <property type="entry name" value="Di-haem_cyt_TM"/>
</dbReference>
<dbReference type="AlphaFoldDB" id="A0A6M4ZB20"/>
<dbReference type="EMBL" id="CP038444">
    <property type="protein sequence ID" value="QJT32246.1"/>
    <property type="molecule type" value="Genomic_DNA"/>
</dbReference>
<dbReference type="GO" id="GO:0009055">
    <property type="term" value="F:electron transfer activity"/>
    <property type="evidence" value="ECO:0007669"/>
    <property type="project" value="InterPro"/>
</dbReference>
<dbReference type="GO" id="GO:0022904">
    <property type="term" value="P:respiratory electron transport chain"/>
    <property type="evidence" value="ECO:0007669"/>
    <property type="project" value="InterPro"/>
</dbReference>
<dbReference type="PANTHER" id="PTHR30485:SF2">
    <property type="entry name" value="BLL0597 PROTEIN"/>
    <property type="match status" value="1"/>
</dbReference>
<name>A0A6M4ZB20_AERME</name>
<dbReference type="Proteomes" id="UP000502006">
    <property type="component" value="Chromosome"/>
</dbReference>
<keyword evidence="5 6" id="KW-0472">Membrane</keyword>
<dbReference type="EMBL" id="JAJVCY010000006">
    <property type="protein sequence ID" value="MCV3287692.1"/>
    <property type="molecule type" value="Genomic_DNA"/>
</dbReference>
<dbReference type="GO" id="GO:0020037">
    <property type="term" value="F:heme binding"/>
    <property type="evidence" value="ECO:0007669"/>
    <property type="project" value="TreeGrafter"/>
</dbReference>
<feature type="transmembrane region" description="Helical" evidence="6">
    <location>
        <begin position="12"/>
        <end position="32"/>
    </location>
</feature>
<evidence type="ECO:0000256" key="5">
    <source>
        <dbReference type="ARBA" id="ARBA00023136"/>
    </source>
</evidence>
<keyword evidence="12" id="KW-1185">Reference proteome</keyword>
<evidence type="ECO:0000256" key="1">
    <source>
        <dbReference type="ARBA" id="ARBA00004651"/>
    </source>
</evidence>
<feature type="transmembrane region" description="Helical" evidence="6">
    <location>
        <begin position="97"/>
        <end position="117"/>
    </location>
</feature>
<dbReference type="PANTHER" id="PTHR30485">
    <property type="entry name" value="NI/FE-HYDROGENASE 1 B-TYPE CYTOCHROME SUBUNIT"/>
    <property type="match status" value="1"/>
</dbReference>
<protein>
    <submittedName>
        <fullName evidence="8 9">Cytochrome B</fullName>
    </submittedName>
</protein>
<evidence type="ECO:0000313" key="10">
    <source>
        <dbReference type="EMBL" id="QJT38856.1"/>
    </source>
</evidence>
<dbReference type="SUPFAM" id="SSF81342">
    <property type="entry name" value="Transmembrane di-heme cytochromes"/>
    <property type="match status" value="1"/>
</dbReference>
<dbReference type="Pfam" id="PF01292">
    <property type="entry name" value="Ni_hydr_CYTB"/>
    <property type="match status" value="1"/>
</dbReference>
<dbReference type="EMBL" id="CP038448">
    <property type="protein sequence ID" value="QJT38856.1"/>
    <property type="molecule type" value="Genomic_DNA"/>
</dbReference>
<evidence type="ECO:0000256" key="3">
    <source>
        <dbReference type="ARBA" id="ARBA00022692"/>
    </source>
</evidence>
<dbReference type="Proteomes" id="UP001208651">
    <property type="component" value="Unassembled WGS sequence"/>
</dbReference>
<dbReference type="Proteomes" id="UP000502657">
    <property type="component" value="Chromosome"/>
</dbReference>
<dbReference type="RefSeq" id="WP_041206498.1">
    <property type="nucleotide sequence ID" value="NZ_AP022188.1"/>
</dbReference>
<evidence type="ECO:0000256" key="4">
    <source>
        <dbReference type="ARBA" id="ARBA00022989"/>
    </source>
</evidence>
<organism evidence="9 11">
    <name type="scientific">Aeromonas media</name>
    <dbReference type="NCBI Taxonomy" id="651"/>
    <lineage>
        <taxon>Bacteria</taxon>
        <taxon>Pseudomonadati</taxon>
        <taxon>Pseudomonadota</taxon>
        <taxon>Gammaproteobacteria</taxon>
        <taxon>Aeromonadales</taxon>
        <taxon>Aeromonadaceae</taxon>
        <taxon>Aeromonas</taxon>
    </lineage>
</organism>
<dbReference type="InterPro" id="IPR051542">
    <property type="entry name" value="Hydrogenase_cytochrome"/>
</dbReference>
<evidence type="ECO:0000259" key="7">
    <source>
        <dbReference type="Pfam" id="PF01292"/>
    </source>
</evidence>
<evidence type="ECO:0000313" key="11">
    <source>
        <dbReference type="Proteomes" id="UP000502006"/>
    </source>
</evidence>
<reference evidence="11 12" key="1">
    <citation type="submission" date="2019-03" db="EMBL/GenBank/DDBJ databases">
        <title>Novel transposon Tn6433 accelerates the dissemination of tet(E) in Aeromonas from aerobic biofilm under oxytetracycline stress.</title>
        <authorList>
            <person name="Shi Y."/>
            <person name="Tian Z."/>
            <person name="Zhang Y."/>
            <person name="Zhang H."/>
            <person name="Yang M."/>
        </authorList>
    </citation>
    <scope>NUCLEOTIDE SEQUENCE [LARGE SCALE GENOMIC DNA]</scope>
    <source>
        <strain evidence="10 12">R50-22</strain>
        <strain evidence="9 11">T5-8</strain>
    </source>
</reference>
<evidence type="ECO:0000313" key="8">
    <source>
        <dbReference type="EMBL" id="MCV3287692.1"/>
    </source>
</evidence>
<feature type="transmembrane region" description="Helical" evidence="6">
    <location>
        <begin position="44"/>
        <end position="64"/>
    </location>
</feature>
<feature type="transmembrane region" description="Helical" evidence="6">
    <location>
        <begin position="137"/>
        <end position="155"/>
    </location>
</feature>
<dbReference type="InterPro" id="IPR011577">
    <property type="entry name" value="Cyt_b561_bac/Ni-Hgenase"/>
</dbReference>
<evidence type="ECO:0000256" key="2">
    <source>
        <dbReference type="ARBA" id="ARBA00022475"/>
    </source>
</evidence>
<keyword evidence="3 6" id="KW-0812">Transmembrane</keyword>
<dbReference type="Gene3D" id="1.20.950.20">
    <property type="entry name" value="Transmembrane di-heme cytochromes, Chain C"/>
    <property type="match status" value="1"/>
</dbReference>
<evidence type="ECO:0000313" key="12">
    <source>
        <dbReference type="Proteomes" id="UP000502657"/>
    </source>
</evidence>
<keyword evidence="2" id="KW-1003">Cell membrane</keyword>
<comment type="subcellular location">
    <subcellularLocation>
        <location evidence="1">Cell membrane</location>
        <topology evidence="1">Multi-pass membrane protein</topology>
    </subcellularLocation>
</comment>
<evidence type="ECO:0000256" key="6">
    <source>
        <dbReference type="SAM" id="Phobius"/>
    </source>
</evidence>